<dbReference type="PANTHER" id="PTHR13947:SF37">
    <property type="entry name" value="LD18367P"/>
    <property type="match status" value="1"/>
</dbReference>
<dbReference type="OrthoDB" id="2564232at2759"/>
<keyword evidence="2" id="KW-0812">Transmembrane</keyword>
<comment type="caution">
    <text evidence="4">The sequence shown here is derived from an EMBL/GenBank/DDBJ whole genome shotgun (WGS) entry which is preliminary data.</text>
</comment>
<protein>
    <recommendedName>
        <fullName evidence="3">N-acetyltransferase domain-containing protein</fullName>
    </recommendedName>
</protein>
<feature type="transmembrane region" description="Helical" evidence="2">
    <location>
        <begin position="68"/>
        <end position="92"/>
    </location>
</feature>
<dbReference type="EMBL" id="WIUZ02000005">
    <property type="protein sequence ID" value="KAF9786943.1"/>
    <property type="molecule type" value="Genomic_DNA"/>
</dbReference>
<name>A0A9P6L7Q6_9AGAM</name>
<keyword evidence="1" id="KW-0808">Transferase</keyword>
<evidence type="ECO:0000313" key="4">
    <source>
        <dbReference type="EMBL" id="KAF9786943.1"/>
    </source>
</evidence>
<dbReference type="InterPro" id="IPR000182">
    <property type="entry name" value="GNAT_dom"/>
</dbReference>
<dbReference type="InterPro" id="IPR050769">
    <property type="entry name" value="NAT_camello-type"/>
</dbReference>
<dbReference type="PANTHER" id="PTHR13947">
    <property type="entry name" value="GNAT FAMILY N-ACETYLTRANSFERASE"/>
    <property type="match status" value="1"/>
</dbReference>
<dbReference type="Gene3D" id="3.40.630.30">
    <property type="match status" value="1"/>
</dbReference>
<keyword evidence="5" id="KW-1185">Reference proteome</keyword>
<gene>
    <name evidence="4" type="ORF">BJ322DRAFT_1052842</name>
</gene>
<feature type="domain" description="N-acetyltransferase" evidence="3">
    <location>
        <begin position="93"/>
        <end position="210"/>
    </location>
</feature>
<organism evidence="4 5">
    <name type="scientific">Thelephora terrestris</name>
    <dbReference type="NCBI Taxonomy" id="56493"/>
    <lineage>
        <taxon>Eukaryota</taxon>
        <taxon>Fungi</taxon>
        <taxon>Dikarya</taxon>
        <taxon>Basidiomycota</taxon>
        <taxon>Agaricomycotina</taxon>
        <taxon>Agaricomycetes</taxon>
        <taxon>Thelephorales</taxon>
        <taxon>Thelephoraceae</taxon>
        <taxon>Thelephora</taxon>
    </lineage>
</organism>
<evidence type="ECO:0000313" key="5">
    <source>
        <dbReference type="Proteomes" id="UP000736335"/>
    </source>
</evidence>
<reference evidence="4" key="2">
    <citation type="submission" date="2020-11" db="EMBL/GenBank/DDBJ databases">
        <authorList>
            <consortium name="DOE Joint Genome Institute"/>
            <person name="Kuo A."/>
            <person name="Miyauchi S."/>
            <person name="Kiss E."/>
            <person name="Drula E."/>
            <person name="Kohler A."/>
            <person name="Sanchez-Garcia M."/>
            <person name="Andreopoulos B."/>
            <person name="Barry K.W."/>
            <person name="Bonito G."/>
            <person name="Buee M."/>
            <person name="Carver A."/>
            <person name="Chen C."/>
            <person name="Cichocki N."/>
            <person name="Clum A."/>
            <person name="Culley D."/>
            <person name="Crous P.W."/>
            <person name="Fauchery L."/>
            <person name="Girlanda M."/>
            <person name="Hayes R."/>
            <person name="Keri Z."/>
            <person name="Labutti K."/>
            <person name="Lipzen A."/>
            <person name="Lombard V."/>
            <person name="Magnuson J."/>
            <person name="Maillard F."/>
            <person name="Morin E."/>
            <person name="Murat C."/>
            <person name="Nolan M."/>
            <person name="Ohm R."/>
            <person name="Pangilinan J."/>
            <person name="Pereira M."/>
            <person name="Perotto S."/>
            <person name="Peter M."/>
            <person name="Riley R."/>
            <person name="Sitrit Y."/>
            <person name="Stielow B."/>
            <person name="Szollosi G."/>
            <person name="Zifcakova L."/>
            <person name="Stursova M."/>
            <person name="Spatafora J.W."/>
            <person name="Tedersoo L."/>
            <person name="Vaario L.-M."/>
            <person name="Yamada A."/>
            <person name="Yan M."/>
            <person name="Wang P."/>
            <person name="Xu J."/>
            <person name="Bruns T."/>
            <person name="Baldrian P."/>
            <person name="Vilgalys R."/>
            <person name="Henrissat B."/>
            <person name="Grigoriev I.V."/>
            <person name="Hibbett D."/>
            <person name="Nagy L.G."/>
            <person name="Martin F.M."/>
        </authorList>
    </citation>
    <scope>NUCLEOTIDE SEQUENCE</scope>
    <source>
        <strain evidence="4">UH-Tt-Lm1</strain>
    </source>
</reference>
<dbReference type="SUPFAM" id="SSF55729">
    <property type="entry name" value="Acyl-CoA N-acyltransferases (Nat)"/>
    <property type="match status" value="1"/>
</dbReference>
<dbReference type="GO" id="GO:0008080">
    <property type="term" value="F:N-acetyltransferase activity"/>
    <property type="evidence" value="ECO:0007669"/>
    <property type="project" value="InterPro"/>
</dbReference>
<evidence type="ECO:0000256" key="1">
    <source>
        <dbReference type="ARBA" id="ARBA00022679"/>
    </source>
</evidence>
<keyword evidence="2" id="KW-1133">Transmembrane helix</keyword>
<accession>A0A9P6L7Q6</accession>
<sequence>MAHSRLGIRPYAPEDLDVARFTISKSIMEPLAEANKRSYFHPFTVAVWVVLSYAFVDFMDWWPSSQSFGGLLSMLAPLPAFAAMAFPILFYFDWVNRPYFERGVEKAMAAPDLVNIEKTYGKPPSSFDLLEYEGRVIGLLAIDAAPRPDQPGRAYVRHYYIADPYRESGVQNDLLTHAIPRLFASPDITSVEAPYSMLHPHVKKAYLQQGFKIASSRKNGHYITWEVGTALLTKEKWEQLQQTKSRSAPATPRK</sequence>
<dbReference type="Proteomes" id="UP000736335">
    <property type="component" value="Unassembled WGS sequence"/>
</dbReference>
<keyword evidence="2" id="KW-0472">Membrane</keyword>
<evidence type="ECO:0000256" key="2">
    <source>
        <dbReference type="SAM" id="Phobius"/>
    </source>
</evidence>
<reference evidence="4" key="1">
    <citation type="journal article" date="2020" name="Nat. Commun.">
        <title>Large-scale genome sequencing of mycorrhizal fungi provides insights into the early evolution of symbiotic traits.</title>
        <authorList>
            <person name="Miyauchi S."/>
            <person name="Kiss E."/>
            <person name="Kuo A."/>
            <person name="Drula E."/>
            <person name="Kohler A."/>
            <person name="Sanchez-Garcia M."/>
            <person name="Morin E."/>
            <person name="Andreopoulos B."/>
            <person name="Barry K.W."/>
            <person name="Bonito G."/>
            <person name="Buee M."/>
            <person name="Carver A."/>
            <person name="Chen C."/>
            <person name="Cichocki N."/>
            <person name="Clum A."/>
            <person name="Culley D."/>
            <person name="Crous P.W."/>
            <person name="Fauchery L."/>
            <person name="Girlanda M."/>
            <person name="Hayes R.D."/>
            <person name="Keri Z."/>
            <person name="LaButti K."/>
            <person name="Lipzen A."/>
            <person name="Lombard V."/>
            <person name="Magnuson J."/>
            <person name="Maillard F."/>
            <person name="Murat C."/>
            <person name="Nolan M."/>
            <person name="Ohm R.A."/>
            <person name="Pangilinan J."/>
            <person name="Pereira M.F."/>
            <person name="Perotto S."/>
            <person name="Peter M."/>
            <person name="Pfister S."/>
            <person name="Riley R."/>
            <person name="Sitrit Y."/>
            <person name="Stielow J.B."/>
            <person name="Szollosi G."/>
            <person name="Zifcakova L."/>
            <person name="Stursova M."/>
            <person name="Spatafora J.W."/>
            <person name="Tedersoo L."/>
            <person name="Vaario L.M."/>
            <person name="Yamada A."/>
            <person name="Yan M."/>
            <person name="Wang P."/>
            <person name="Xu J."/>
            <person name="Bruns T."/>
            <person name="Baldrian P."/>
            <person name="Vilgalys R."/>
            <person name="Dunand C."/>
            <person name="Henrissat B."/>
            <person name="Grigoriev I.V."/>
            <person name="Hibbett D."/>
            <person name="Nagy L.G."/>
            <person name="Martin F.M."/>
        </authorList>
    </citation>
    <scope>NUCLEOTIDE SEQUENCE</scope>
    <source>
        <strain evidence="4">UH-Tt-Lm1</strain>
    </source>
</reference>
<dbReference type="Pfam" id="PF00583">
    <property type="entry name" value="Acetyltransf_1"/>
    <property type="match status" value="1"/>
</dbReference>
<evidence type="ECO:0000259" key="3">
    <source>
        <dbReference type="Pfam" id="PF00583"/>
    </source>
</evidence>
<dbReference type="InterPro" id="IPR016181">
    <property type="entry name" value="Acyl_CoA_acyltransferase"/>
</dbReference>
<proteinExistence type="predicted"/>
<feature type="transmembrane region" description="Helical" evidence="2">
    <location>
        <begin position="38"/>
        <end position="56"/>
    </location>
</feature>
<dbReference type="AlphaFoldDB" id="A0A9P6L7Q6"/>